<organism evidence="1 2">
    <name type="scientific">Effrenium voratum</name>
    <dbReference type="NCBI Taxonomy" id="2562239"/>
    <lineage>
        <taxon>Eukaryota</taxon>
        <taxon>Sar</taxon>
        <taxon>Alveolata</taxon>
        <taxon>Dinophyceae</taxon>
        <taxon>Suessiales</taxon>
        <taxon>Symbiodiniaceae</taxon>
        <taxon>Effrenium</taxon>
    </lineage>
</organism>
<reference evidence="1" key="1">
    <citation type="submission" date="2023-08" db="EMBL/GenBank/DDBJ databases">
        <authorList>
            <person name="Chen Y."/>
            <person name="Shah S."/>
            <person name="Dougan E. K."/>
            <person name="Thang M."/>
            <person name="Chan C."/>
        </authorList>
    </citation>
    <scope>NUCLEOTIDE SEQUENCE</scope>
</reference>
<keyword evidence="2" id="KW-1185">Reference proteome</keyword>
<evidence type="ECO:0000313" key="2">
    <source>
        <dbReference type="Proteomes" id="UP001178507"/>
    </source>
</evidence>
<dbReference type="AlphaFoldDB" id="A0AA36JGZ3"/>
<comment type="caution">
    <text evidence="1">The sequence shown here is derived from an EMBL/GenBank/DDBJ whole genome shotgun (WGS) entry which is preliminary data.</text>
</comment>
<dbReference type="InterPro" id="IPR011992">
    <property type="entry name" value="EF-hand-dom_pair"/>
</dbReference>
<dbReference type="Gene3D" id="1.10.238.10">
    <property type="entry name" value="EF-hand"/>
    <property type="match status" value="1"/>
</dbReference>
<sequence length="399" mass="44705">MGEFSQSRRGFDSSGVFRLRNVGQEEADYEAIGFLEQDWGAERDSSGRRWRRVVDVQPPPMASVRAISEPEVRIKMNMDQVEDGEQDGISGGMADEKKPSYEEVNGKVGDGPVIDEEGLAVQSTGGMAVKKSYEEVHGKMPTGPVRDSKGLAQQVCGAPRTKKSYEETHGPVGGPGGKVDFQLQNFTARDLESQQMSSITDSRQRLMDVPAEGIDQNLASLTRAHASQTRSSQTRARRLYERQISSDSWRRRREESEQHIAELAKTRAEYSAVLERAPEGAKWPCYNEKCKVHALCDFLARRFGTVLAGWRAMDARGKGSLSFSEFCRSCRLMRFDAPLQVTWQKMDTKRRGVVTFEEHLARDRAADQEAPGRSGHGLREFGERLAEMLRPPVPRLCDS</sequence>
<accession>A0AA36JGZ3</accession>
<gene>
    <name evidence="1" type="ORF">EVOR1521_LOCUS27235</name>
</gene>
<dbReference type="EMBL" id="CAUJNA010003559">
    <property type="protein sequence ID" value="CAJ1404859.1"/>
    <property type="molecule type" value="Genomic_DNA"/>
</dbReference>
<name>A0AA36JGZ3_9DINO</name>
<protein>
    <submittedName>
        <fullName evidence="1">Uncharacterized protein</fullName>
    </submittedName>
</protein>
<proteinExistence type="predicted"/>
<dbReference type="SUPFAM" id="SSF47473">
    <property type="entry name" value="EF-hand"/>
    <property type="match status" value="1"/>
</dbReference>
<dbReference type="Proteomes" id="UP001178507">
    <property type="component" value="Unassembled WGS sequence"/>
</dbReference>
<evidence type="ECO:0000313" key="1">
    <source>
        <dbReference type="EMBL" id="CAJ1404859.1"/>
    </source>
</evidence>